<evidence type="ECO:0000313" key="1">
    <source>
        <dbReference type="EMBL" id="EJD41444.1"/>
    </source>
</evidence>
<dbReference type="AlphaFoldDB" id="J0DDH0"/>
<accession>J0DDH0</accession>
<sequence>MVRNLSIWDASTFTASSQGITIMRAILASCPNIVCLQVSPTICAQNLLAGLRPVPRLYVCDSILDDPFLLGAGNCARSLTHLHVMDLRYFTLWVDTLEPFQDDIAKAFPQLTVFSSTTELEAHGCSARLAAAVRAVLSIPTIERVNIEITCEQGVEYTESPVCRALHDLEDARVYASGAVPRIALLSSIIELARWRSGAIGVDDFWHKGSQVYL</sequence>
<dbReference type="Proteomes" id="UP000006514">
    <property type="component" value="Unassembled WGS sequence"/>
</dbReference>
<protein>
    <submittedName>
        <fullName evidence="1">Uncharacterized protein</fullName>
    </submittedName>
</protein>
<dbReference type="EMBL" id="JH687793">
    <property type="protein sequence ID" value="EJD41444.1"/>
    <property type="molecule type" value="Genomic_DNA"/>
</dbReference>
<name>J0DDH0_AURST</name>
<proteinExistence type="predicted"/>
<organism evidence="1 2">
    <name type="scientific">Auricularia subglabra (strain TFB-10046 / SS5)</name>
    <name type="common">White-rot fungus</name>
    <name type="synonym">Auricularia delicata (strain TFB10046)</name>
    <dbReference type="NCBI Taxonomy" id="717982"/>
    <lineage>
        <taxon>Eukaryota</taxon>
        <taxon>Fungi</taxon>
        <taxon>Dikarya</taxon>
        <taxon>Basidiomycota</taxon>
        <taxon>Agaricomycotina</taxon>
        <taxon>Agaricomycetes</taxon>
        <taxon>Auriculariales</taxon>
        <taxon>Auriculariaceae</taxon>
        <taxon>Auricularia</taxon>
    </lineage>
</organism>
<keyword evidence="2" id="KW-1185">Reference proteome</keyword>
<evidence type="ECO:0000313" key="2">
    <source>
        <dbReference type="Proteomes" id="UP000006514"/>
    </source>
</evidence>
<dbReference type="KEGG" id="adl:AURDEDRAFT_115505"/>
<reference evidence="2" key="1">
    <citation type="journal article" date="2012" name="Science">
        <title>The Paleozoic origin of enzymatic lignin decomposition reconstructed from 31 fungal genomes.</title>
        <authorList>
            <person name="Floudas D."/>
            <person name="Binder M."/>
            <person name="Riley R."/>
            <person name="Barry K."/>
            <person name="Blanchette R.A."/>
            <person name="Henrissat B."/>
            <person name="Martinez A.T."/>
            <person name="Otillar R."/>
            <person name="Spatafora J.W."/>
            <person name="Yadav J.S."/>
            <person name="Aerts A."/>
            <person name="Benoit I."/>
            <person name="Boyd A."/>
            <person name="Carlson A."/>
            <person name="Copeland A."/>
            <person name="Coutinho P.M."/>
            <person name="de Vries R.P."/>
            <person name="Ferreira P."/>
            <person name="Findley K."/>
            <person name="Foster B."/>
            <person name="Gaskell J."/>
            <person name="Glotzer D."/>
            <person name="Gorecki P."/>
            <person name="Heitman J."/>
            <person name="Hesse C."/>
            <person name="Hori C."/>
            <person name="Igarashi K."/>
            <person name="Jurgens J.A."/>
            <person name="Kallen N."/>
            <person name="Kersten P."/>
            <person name="Kohler A."/>
            <person name="Kuees U."/>
            <person name="Kumar T.K.A."/>
            <person name="Kuo A."/>
            <person name="LaButti K."/>
            <person name="Larrondo L.F."/>
            <person name="Lindquist E."/>
            <person name="Ling A."/>
            <person name="Lombard V."/>
            <person name="Lucas S."/>
            <person name="Lundell T."/>
            <person name="Martin R."/>
            <person name="McLaughlin D.J."/>
            <person name="Morgenstern I."/>
            <person name="Morin E."/>
            <person name="Murat C."/>
            <person name="Nagy L.G."/>
            <person name="Nolan M."/>
            <person name="Ohm R.A."/>
            <person name="Patyshakuliyeva A."/>
            <person name="Rokas A."/>
            <person name="Ruiz-Duenas F.J."/>
            <person name="Sabat G."/>
            <person name="Salamov A."/>
            <person name="Samejima M."/>
            <person name="Schmutz J."/>
            <person name="Slot J.C."/>
            <person name="St John F."/>
            <person name="Stenlid J."/>
            <person name="Sun H."/>
            <person name="Sun S."/>
            <person name="Syed K."/>
            <person name="Tsang A."/>
            <person name="Wiebenga A."/>
            <person name="Young D."/>
            <person name="Pisabarro A."/>
            <person name="Eastwood D.C."/>
            <person name="Martin F."/>
            <person name="Cullen D."/>
            <person name="Grigoriev I.V."/>
            <person name="Hibbett D.S."/>
        </authorList>
    </citation>
    <scope>NUCLEOTIDE SEQUENCE [LARGE SCALE GENOMIC DNA]</scope>
    <source>
        <strain evidence="2">TFB10046</strain>
    </source>
</reference>
<gene>
    <name evidence="1" type="ORF">AURDEDRAFT_115505</name>
</gene>
<dbReference type="InParanoid" id="J0DDH0"/>